<dbReference type="PROSITE" id="PS51257">
    <property type="entry name" value="PROKAR_LIPOPROTEIN"/>
    <property type="match status" value="1"/>
</dbReference>
<name>A0ABU6HHI8_9RHOB</name>
<evidence type="ECO:0000313" key="1">
    <source>
        <dbReference type="EMBL" id="MEC3860585.1"/>
    </source>
</evidence>
<sequence>MKDVFLRERDVIGITSGFISKGLTAIGILTLSACLPQDRDPTPQPDPTERAACEAKGGTYGIGGLFGDYMCFLITPDGGQACARQGDCAGMCMAETRTCSTVTPMFGCHSFLDLDGSVVEMCID</sequence>
<reference evidence="1 2" key="1">
    <citation type="submission" date="2024-01" db="EMBL/GenBank/DDBJ databases">
        <title>Mesobacterium rodlantinim sp. nov., isolated from shallow sea hydrothermal systems off Kueishantao Island.</title>
        <authorList>
            <person name="Su Z."/>
            <person name="Tang K."/>
        </authorList>
    </citation>
    <scope>NUCLEOTIDE SEQUENCE [LARGE SCALE GENOMIC DNA]</scope>
    <source>
        <strain evidence="1 2">TK19101</strain>
    </source>
</reference>
<gene>
    <name evidence="1" type="ORF">VK792_04760</name>
</gene>
<evidence type="ECO:0000313" key="2">
    <source>
        <dbReference type="Proteomes" id="UP001348149"/>
    </source>
</evidence>
<keyword evidence="2" id="KW-1185">Reference proteome</keyword>
<protein>
    <recommendedName>
        <fullName evidence="3">Lipoprotein</fullName>
    </recommendedName>
</protein>
<evidence type="ECO:0008006" key="3">
    <source>
        <dbReference type="Google" id="ProtNLM"/>
    </source>
</evidence>
<dbReference type="Proteomes" id="UP001348149">
    <property type="component" value="Unassembled WGS sequence"/>
</dbReference>
<accession>A0ABU6HHI8</accession>
<dbReference type="RefSeq" id="WP_326296208.1">
    <property type="nucleotide sequence ID" value="NZ_JAYLLH010000004.1"/>
</dbReference>
<comment type="caution">
    <text evidence="1">The sequence shown here is derived from an EMBL/GenBank/DDBJ whole genome shotgun (WGS) entry which is preliminary data.</text>
</comment>
<proteinExistence type="predicted"/>
<dbReference type="EMBL" id="JAYLLH010000004">
    <property type="protein sequence ID" value="MEC3860585.1"/>
    <property type="molecule type" value="Genomic_DNA"/>
</dbReference>
<organism evidence="1 2">
    <name type="scientific">Mesobacterium hydrothermale</name>
    <dbReference type="NCBI Taxonomy" id="3111907"/>
    <lineage>
        <taxon>Bacteria</taxon>
        <taxon>Pseudomonadati</taxon>
        <taxon>Pseudomonadota</taxon>
        <taxon>Alphaproteobacteria</taxon>
        <taxon>Rhodobacterales</taxon>
        <taxon>Roseobacteraceae</taxon>
        <taxon>Mesobacterium</taxon>
    </lineage>
</organism>